<comment type="caution">
    <text evidence="1">The sequence shown here is derived from an EMBL/GenBank/DDBJ whole genome shotgun (WGS) entry which is preliminary data.</text>
</comment>
<dbReference type="AlphaFoldDB" id="A0ABD0J2L9"/>
<evidence type="ECO:0000313" key="1">
    <source>
        <dbReference type="EMBL" id="KAK7453916.1"/>
    </source>
</evidence>
<name>A0ABD0J2L9_9CAEN</name>
<sequence>MVINLPKKEKAKSLSSDFCSRNSVVAEEIKTIHTRFLSQQELTLLVTPDALLLAGLQKCKRSPRHLFDKGNFSLRTVPTKRKARRCELNRGTTPCDVNMDRYSTRMPLTCGSGKVD</sequence>
<dbReference type="Proteomes" id="UP001519460">
    <property type="component" value="Unassembled WGS sequence"/>
</dbReference>
<keyword evidence="2" id="KW-1185">Reference proteome</keyword>
<evidence type="ECO:0000313" key="2">
    <source>
        <dbReference type="Proteomes" id="UP001519460"/>
    </source>
</evidence>
<gene>
    <name evidence="1" type="ORF">BaRGS_00039607</name>
</gene>
<dbReference type="EMBL" id="JACVVK020000706">
    <property type="protein sequence ID" value="KAK7453916.1"/>
    <property type="molecule type" value="Genomic_DNA"/>
</dbReference>
<protein>
    <submittedName>
        <fullName evidence="1">Uncharacterized protein</fullName>
    </submittedName>
</protein>
<organism evidence="1 2">
    <name type="scientific">Batillaria attramentaria</name>
    <dbReference type="NCBI Taxonomy" id="370345"/>
    <lineage>
        <taxon>Eukaryota</taxon>
        <taxon>Metazoa</taxon>
        <taxon>Spiralia</taxon>
        <taxon>Lophotrochozoa</taxon>
        <taxon>Mollusca</taxon>
        <taxon>Gastropoda</taxon>
        <taxon>Caenogastropoda</taxon>
        <taxon>Sorbeoconcha</taxon>
        <taxon>Cerithioidea</taxon>
        <taxon>Batillariidae</taxon>
        <taxon>Batillaria</taxon>
    </lineage>
</organism>
<reference evidence="1 2" key="1">
    <citation type="journal article" date="2023" name="Sci. Data">
        <title>Genome assembly of the Korean intertidal mud-creeper Batillaria attramentaria.</title>
        <authorList>
            <person name="Patra A.K."/>
            <person name="Ho P.T."/>
            <person name="Jun S."/>
            <person name="Lee S.J."/>
            <person name="Kim Y."/>
            <person name="Won Y.J."/>
        </authorList>
    </citation>
    <scope>NUCLEOTIDE SEQUENCE [LARGE SCALE GENOMIC DNA]</scope>
    <source>
        <strain evidence="1">Wonlab-2016</strain>
    </source>
</reference>
<proteinExistence type="predicted"/>
<accession>A0ABD0J2L9</accession>